<organism evidence="2 3">
    <name type="scientific">Halapricum desulfuricans</name>
    <dbReference type="NCBI Taxonomy" id="2841257"/>
    <lineage>
        <taxon>Archaea</taxon>
        <taxon>Methanobacteriati</taxon>
        <taxon>Methanobacteriota</taxon>
        <taxon>Stenosarchaea group</taxon>
        <taxon>Halobacteria</taxon>
        <taxon>Halobacteriales</taxon>
        <taxon>Haloarculaceae</taxon>
        <taxon>Halapricum</taxon>
    </lineage>
</organism>
<dbReference type="Proteomes" id="UP000663305">
    <property type="component" value="Chromosome"/>
</dbReference>
<evidence type="ECO:0000256" key="1">
    <source>
        <dbReference type="SAM" id="MobiDB-lite"/>
    </source>
</evidence>
<feature type="region of interest" description="Disordered" evidence="1">
    <location>
        <begin position="26"/>
        <end position="58"/>
    </location>
</feature>
<dbReference type="AlphaFoldDB" id="A0A897NJR3"/>
<sequence>MRKFEYKGFLPVEIVETDMPVTDQLRAHGDRNEVPDGVSPTTVSTDREREASGRAPPFDAFALPHMRAVDSPE</sequence>
<evidence type="ECO:0000313" key="3">
    <source>
        <dbReference type="Proteomes" id="UP000663305"/>
    </source>
</evidence>
<gene>
    <name evidence="2" type="ORF">HSBGL_0760</name>
</gene>
<protein>
    <submittedName>
        <fullName evidence="2">Uncharacterized protein</fullName>
    </submittedName>
</protein>
<reference evidence="2" key="1">
    <citation type="submission" date="2020-11" db="EMBL/GenBank/DDBJ databases">
        <title>Carbohydrate-dependent, anaerobic sulfur respiration: A novel catabolism in halophilic archaea.</title>
        <authorList>
            <person name="Sorokin D.Y."/>
            <person name="Messina E."/>
            <person name="Smedile F."/>
            <person name="La Cono V."/>
            <person name="Hallsworth J.E."/>
            <person name="Yakimov M.M."/>
        </authorList>
    </citation>
    <scope>NUCLEOTIDE SEQUENCE</scope>
    <source>
        <strain evidence="2">HSR-Bgl</strain>
    </source>
</reference>
<accession>A0A897NJR3</accession>
<evidence type="ECO:0000313" key="2">
    <source>
        <dbReference type="EMBL" id="QSG11193.1"/>
    </source>
</evidence>
<name>A0A897NJR3_9EURY</name>
<proteinExistence type="predicted"/>
<dbReference type="EMBL" id="CP064789">
    <property type="protein sequence ID" value="QSG11193.1"/>
    <property type="molecule type" value="Genomic_DNA"/>
</dbReference>